<dbReference type="Proteomes" id="UP000781958">
    <property type="component" value="Unassembled WGS sequence"/>
</dbReference>
<proteinExistence type="predicted"/>
<accession>A0ABS4SSC8</accession>
<dbReference type="RefSeq" id="WP_209769984.1">
    <property type="nucleotide sequence ID" value="NZ_JAGINP010000022.1"/>
</dbReference>
<dbReference type="InterPro" id="IPR012902">
    <property type="entry name" value="N_methyl_site"/>
</dbReference>
<keyword evidence="3" id="KW-1185">Reference proteome</keyword>
<gene>
    <name evidence="2" type="ORF">J2851_005279</name>
</gene>
<protein>
    <submittedName>
        <fullName evidence="2">Prepilin-type N-terminal cleavage/methylation domain-containing protein</fullName>
    </submittedName>
</protein>
<name>A0ABS4SSC8_9PROT</name>
<dbReference type="Pfam" id="PF07963">
    <property type="entry name" value="N_methyl"/>
    <property type="match status" value="1"/>
</dbReference>
<keyword evidence="1" id="KW-0472">Membrane</keyword>
<dbReference type="EMBL" id="JAGINP010000022">
    <property type="protein sequence ID" value="MBP2295469.1"/>
    <property type="molecule type" value="Genomic_DNA"/>
</dbReference>
<evidence type="ECO:0000256" key="1">
    <source>
        <dbReference type="SAM" id="Phobius"/>
    </source>
</evidence>
<organism evidence="2 3">
    <name type="scientific">Azospirillum rugosum</name>
    <dbReference type="NCBI Taxonomy" id="416170"/>
    <lineage>
        <taxon>Bacteria</taxon>
        <taxon>Pseudomonadati</taxon>
        <taxon>Pseudomonadota</taxon>
        <taxon>Alphaproteobacteria</taxon>
        <taxon>Rhodospirillales</taxon>
        <taxon>Azospirillaceae</taxon>
        <taxon>Azospirillum</taxon>
    </lineage>
</organism>
<evidence type="ECO:0000313" key="3">
    <source>
        <dbReference type="Proteomes" id="UP000781958"/>
    </source>
</evidence>
<dbReference type="PROSITE" id="PS00409">
    <property type="entry name" value="PROKAR_NTER_METHYL"/>
    <property type="match status" value="1"/>
</dbReference>
<evidence type="ECO:0000313" key="2">
    <source>
        <dbReference type="EMBL" id="MBP2295469.1"/>
    </source>
</evidence>
<reference evidence="2 3" key="1">
    <citation type="submission" date="2021-03" db="EMBL/GenBank/DDBJ databases">
        <title>Genomic Encyclopedia of Type Strains, Phase III (KMG-III): the genomes of soil and plant-associated and newly described type strains.</title>
        <authorList>
            <person name="Whitman W."/>
        </authorList>
    </citation>
    <scope>NUCLEOTIDE SEQUENCE [LARGE SCALE GENOMIC DNA]</scope>
    <source>
        <strain evidence="2 3">IMMIB AFH-6</strain>
    </source>
</reference>
<dbReference type="NCBIfam" id="TIGR02532">
    <property type="entry name" value="IV_pilin_GFxxxE"/>
    <property type="match status" value="1"/>
</dbReference>
<keyword evidence="1" id="KW-1133">Transmembrane helix</keyword>
<comment type="caution">
    <text evidence="2">The sequence shown here is derived from an EMBL/GenBank/DDBJ whole genome shotgun (WGS) entry which is preliminary data.</text>
</comment>
<sequence>MTDQREDQRGFTLIELMVAGTLGLILMIVVGGILTDTLRYADAISSRIALNRHAREIFDVLALGASNANANLNSGTGSDPSPGFRYVFGLRSRNGSSDVTAGPFALPRRMPHFMQRDANDLFSRRYRLVLGNGSTPPFGNDADGDPTDPAVATTERIPAMSVACTDTNTPLQGCAAGLTFTGVLGFLRADPIMSPATTANGVTAVAIQLMDPRPLGSSRSYLAGQTITYWMAFAALQRREPY</sequence>
<feature type="transmembrane region" description="Helical" evidence="1">
    <location>
        <begin position="12"/>
        <end position="34"/>
    </location>
</feature>
<keyword evidence="1" id="KW-0812">Transmembrane</keyword>